<proteinExistence type="predicted"/>
<evidence type="ECO:0000313" key="2">
    <source>
        <dbReference type="Proteomes" id="UP000005297"/>
    </source>
</evidence>
<evidence type="ECO:0000313" key="1">
    <source>
        <dbReference type="EMBL" id="EAU56120.1"/>
    </source>
</evidence>
<keyword evidence="2" id="KW-1185">Reference proteome</keyword>
<dbReference type="Proteomes" id="UP000005297">
    <property type="component" value="Unassembled WGS sequence"/>
</dbReference>
<protein>
    <submittedName>
        <fullName evidence="1">Uncharacterized protein</fullName>
    </submittedName>
</protein>
<dbReference type="InParanoid" id="Q0F321"/>
<organism evidence="1 2">
    <name type="scientific">Mariprofundus ferrooxydans PV-1</name>
    <dbReference type="NCBI Taxonomy" id="314345"/>
    <lineage>
        <taxon>Bacteria</taxon>
        <taxon>Pseudomonadati</taxon>
        <taxon>Pseudomonadota</taxon>
        <taxon>Candidatius Mariprofundia</taxon>
        <taxon>Mariprofundales</taxon>
        <taxon>Mariprofundaceae</taxon>
        <taxon>Mariprofundus</taxon>
    </lineage>
</organism>
<dbReference type="AlphaFoldDB" id="Q0F321"/>
<gene>
    <name evidence="1" type="ORF">SPV1_04848</name>
</gene>
<accession>Q0F321</accession>
<name>Q0F321_9PROT</name>
<dbReference type="HOGENOM" id="CLU_3063200_0_0_0"/>
<sequence length="53" mass="6306">MLDDSVLEQHGEKKGHADWAYNGEFGYRPLFMFMRRNQLPRASARNTHAQQWL</sequence>
<reference evidence="1 2" key="1">
    <citation type="submission" date="2006-09" db="EMBL/GenBank/DDBJ databases">
        <authorList>
            <person name="Emerson D."/>
            <person name="Ferriera S."/>
            <person name="Johnson J."/>
            <person name="Kravitz S."/>
            <person name="Halpern A."/>
            <person name="Remington K."/>
            <person name="Beeson K."/>
            <person name="Tran B."/>
            <person name="Rogers Y.-H."/>
            <person name="Friedman R."/>
            <person name="Venter J.C."/>
        </authorList>
    </citation>
    <scope>NUCLEOTIDE SEQUENCE [LARGE SCALE GENOMIC DNA]</scope>
    <source>
        <strain evidence="1 2">PV-1</strain>
    </source>
</reference>
<comment type="caution">
    <text evidence="1">The sequence shown here is derived from an EMBL/GenBank/DDBJ whole genome shotgun (WGS) entry which is preliminary data.</text>
</comment>
<dbReference type="EMBL" id="AATS01000001">
    <property type="protein sequence ID" value="EAU56120.1"/>
    <property type="molecule type" value="Genomic_DNA"/>
</dbReference>